<dbReference type="Proteomes" id="UP001519460">
    <property type="component" value="Unassembled WGS sequence"/>
</dbReference>
<gene>
    <name evidence="2" type="ORF">BaRGS_00013324</name>
</gene>
<keyword evidence="3" id="KW-1185">Reference proteome</keyword>
<sequence>MLRVCVVLILLIRINCSGVPCSHFEFPTLNNARTVTANENTTISLPYRMVFDSCNFTDCQTLQVTKLDRQEQII</sequence>
<comment type="caution">
    <text evidence="2">The sequence shown here is derived from an EMBL/GenBank/DDBJ whole genome shotgun (WGS) entry which is preliminary data.</text>
</comment>
<evidence type="ECO:0000256" key="1">
    <source>
        <dbReference type="SAM" id="SignalP"/>
    </source>
</evidence>
<proteinExistence type="predicted"/>
<evidence type="ECO:0000313" key="3">
    <source>
        <dbReference type="Proteomes" id="UP001519460"/>
    </source>
</evidence>
<feature type="signal peptide" evidence="1">
    <location>
        <begin position="1"/>
        <end position="18"/>
    </location>
</feature>
<accession>A0ABD0L893</accession>
<keyword evidence="1" id="KW-0732">Signal</keyword>
<organism evidence="2 3">
    <name type="scientific">Batillaria attramentaria</name>
    <dbReference type="NCBI Taxonomy" id="370345"/>
    <lineage>
        <taxon>Eukaryota</taxon>
        <taxon>Metazoa</taxon>
        <taxon>Spiralia</taxon>
        <taxon>Lophotrochozoa</taxon>
        <taxon>Mollusca</taxon>
        <taxon>Gastropoda</taxon>
        <taxon>Caenogastropoda</taxon>
        <taxon>Sorbeoconcha</taxon>
        <taxon>Cerithioidea</taxon>
        <taxon>Batillariidae</taxon>
        <taxon>Batillaria</taxon>
    </lineage>
</organism>
<feature type="non-terminal residue" evidence="2">
    <location>
        <position position="74"/>
    </location>
</feature>
<evidence type="ECO:0000313" key="2">
    <source>
        <dbReference type="EMBL" id="KAK7495385.1"/>
    </source>
</evidence>
<feature type="chain" id="PRO_5044781834" evidence="1">
    <location>
        <begin position="19"/>
        <end position="74"/>
    </location>
</feature>
<dbReference type="AlphaFoldDB" id="A0ABD0L893"/>
<protein>
    <submittedName>
        <fullName evidence="2">Uncharacterized protein</fullName>
    </submittedName>
</protein>
<dbReference type="EMBL" id="JACVVK020000075">
    <property type="protein sequence ID" value="KAK7495385.1"/>
    <property type="molecule type" value="Genomic_DNA"/>
</dbReference>
<reference evidence="2 3" key="1">
    <citation type="journal article" date="2023" name="Sci. Data">
        <title>Genome assembly of the Korean intertidal mud-creeper Batillaria attramentaria.</title>
        <authorList>
            <person name="Patra A.K."/>
            <person name="Ho P.T."/>
            <person name="Jun S."/>
            <person name="Lee S.J."/>
            <person name="Kim Y."/>
            <person name="Won Y.J."/>
        </authorList>
    </citation>
    <scope>NUCLEOTIDE SEQUENCE [LARGE SCALE GENOMIC DNA]</scope>
    <source>
        <strain evidence="2">Wonlab-2016</strain>
    </source>
</reference>
<name>A0ABD0L893_9CAEN</name>